<dbReference type="InterPro" id="IPR051008">
    <property type="entry name" value="Telomere_Capping_Maintenance"/>
</dbReference>
<feature type="chain" id="PRO_5003411306" description="Maintenance of telomere capping protein 6" evidence="11">
    <location>
        <begin position="24"/>
        <end position="518"/>
    </location>
</feature>
<dbReference type="eggNOG" id="ENOG502QVFP">
    <property type="taxonomic scope" value="Eukaryota"/>
</dbReference>
<evidence type="ECO:0000256" key="2">
    <source>
        <dbReference type="ARBA" id="ARBA00022692"/>
    </source>
</evidence>
<evidence type="ECO:0000256" key="7">
    <source>
        <dbReference type="ARBA" id="ARBA00037703"/>
    </source>
</evidence>
<keyword evidence="14" id="KW-1185">Reference proteome</keyword>
<dbReference type="KEGG" id="ndi:NDAI_0C03210"/>
<evidence type="ECO:0000256" key="9">
    <source>
        <dbReference type="ARBA" id="ARBA00039865"/>
    </source>
</evidence>
<evidence type="ECO:0000256" key="11">
    <source>
        <dbReference type="SAM" id="SignalP"/>
    </source>
</evidence>
<name>G0W870_NAUDC</name>
<evidence type="ECO:0000313" key="13">
    <source>
        <dbReference type="EMBL" id="CCD23981.1"/>
    </source>
</evidence>
<dbReference type="GeneID" id="11496356"/>
<evidence type="ECO:0000256" key="4">
    <source>
        <dbReference type="ARBA" id="ARBA00022989"/>
    </source>
</evidence>
<sequence>MNFFRVWNVLLLILLSQFQFASCQNDWAVLSNQQKIALRSQRDIMSNVTIDQLPIIGGDLRHVLFHENFIDPNITENDNTTNTRYLTTFIDLLSTGMQGFIIDIEQKNNSWVISNTSLPFGTFLNTLQIFIHTTNNNLVANMLVMFLRLPNGTIIQSTDALQRYPQLNLTYLFDQTIQSSSIYTPLDLATDRSGGNAWDTHGRSMEDGWPTFGTFIYSHRKRMIIIELTDILKSTDLPYSFNRTILHYDTKNSTFECPNTESALNDISTLHWRFLNSVFTPNDIGEYVSCGISPIISNNYSNSTIRNIAKLFQSTIWSWGPNQPIYTRIEHGTVTKNDTLQAYNCALLKYYSTNDSITWEVANCYRNERGLCRYKDRSFIWHVTEDEDTYFEFDNFKGSKCPDDYTFSLPRTPLEERALLLYLKNRTINDIDIWIDINSVSVSNCWVNGGPYATCPYQKAVSTRNFVKMLTPPSVISFALLALVFYLSILPLPIHDNRKNWRRISNKVSKSEAEGVPS</sequence>
<dbReference type="GO" id="GO:0071464">
    <property type="term" value="P:cellular response to hydrostatic pressure"/>
    <property type="evidence" value="ECO:0007669"/>
    <property type="project" value="EnsemblFungi"/>
</dbReference>
<dbReference type="PANTHER" id="PTHR35518">
    <property type="entry name" value="MAINTENANCE OF TELOMOERE CAPPING"/>
    <property type="match status" value="1"/>
</dbReference>
<proteinExistence type="inferred from homology"/>
<dbReference type="OMA" id="EVANCHE"/>
<dbReference type="AlphaFoldDB" id="G0W870"/>
<evidence type="ECO:0000256" key="8">
    <source>
        <dbReference type="ARBA" id="ARBA00038159"/>
    </source>
</evidence>
<dbReference type="PANTHER" id="PTHR35518:SF2">
    <property type="entry name" value="MAINTENANCE OF TELOMERE CAPPING PROTEIN 6"/>
    <property type="match status" value="1"/>
</dbReference>
<comment type="subcellular location">
    <subcellularLocation>
        <location evidence="1">Membrane</location>
        <topology evidence="1">Single-pass type I membrane protein</topology>
    </subcellularLocation>
</comment>
<evidence type="ECO:0000259" key="12">
    <source>
        <dbReference type="Pfam" id="PF25506"/>
    </source>
</evidence>
<gene>
    <name evidence="13" type="primary">NDAI0C03210</name>
    <name evidence="13" type="ordered locus">NDAI_0C03210</name>
</gene>
<dbReference type="GO" id="GO:0005789">
    <property type="term" value="C:endoplasmic reticulum membrane"/>
    <property type="evidence" value="ECO:0007669"/>
    <property type="project" value="EnsemblFungi"/>
</dbReference>
<reference evidence="13 14" key="1">
    <citation type="journal article" date="2011" name="Proc. Natl. Acad. Sci. U.S.A.">
        <title>Evolutionary erosion of yeast sex chromosomes by mating-type switching accidents.</title>
        <authorList>
            <person name="Gordon J.L."/>
            <person name="Armisen D."/>
            <person name="Proux-Wera E."/>
            <person name="Oheigeartaigh S.S."/>
            <person name="Byrne K.P."/>
            <person name="Wolfe K.H."/>
        </authorList>
    </citation>
    <scope>NUCLEOTIDE SEQUENCE [LARGE SCALE GENOMIC DNA]</scope>
    <source>
        <strain evidence="14">ATCC 10597 / BCRC 20456 / CBS 421 / NBRC 0211 / NRRL Y-12639</strain>
    </source>
</reference>
<dbReference type="EMBL" id="HE580269">
    <property type="protein sequence ID" value="CCD23981.1"/>
    <property type="molecule type" value="Genomic_DNA"/>
</dbReference>
<evidence type="ECO:0000313" key="14">
    <source>
        <dbReference type="Proteomes" id="UP000000689"/>
    </source>
</evidence>
<evidence type="ECO:0000256" key="3">
    <source>
        <dbReference type="ARBA" id="ARBA00022729"/>
    </source>
</evidence>
<evidence type="ECO:0000256" key="10">
    <source>
        <dbReference type="SAM" id="Phobius"/>
    </source>
</evidence>
<evidence type="ECO:0000256" key="1">
    <source>
        <dbReference type="ARBA" id="ARBA00004479"/>
    </source>
</evidence>
<protein>
    <recommendedName>
        <fullName evidence="9">Maintenance of telomere capping protein 6</fullName>
    </recommendedName>
</protein>
<keyword evidence="6" id="KW-0325">Glycoprotein</keyword>
<comment type="function">
    <text evidence="7">May be involved in telomere capping.</text>
</comment>
<evidence type="ECO:0000256" key="5">
    <source>
        <dbReference type="ARBA" id="ARBA00023136"/>
    </source>
</evidence>
<accession>G0W870</accession>
<dbReference type="RefSeq" id="XP_003669224.1">
    <property type="nucleotide sequence ID" value="XM_003669176.1"/>
</dbReference>
<keyword evidence="4 10" id="KW-1133">Transmembrane helix</keyword>
<keyword evidence="2 10" id="KW-0812">Transmembrane</keyword>
<dbReference type="Pfam" id="PF25506">
    <property type="entry name" value="TIM-barrel_MTC6"/>
    <property type="match status" value="1"/>
</dbReference>
<dbReference type="InterPro" id="IPR057530">
    <property type="entry name" value="TIM-barrel_MTC6"/>
</dbReference>
<evidence type="ECO:0000256" key="6">
    <source>
        <dbReference type="ARBA" id="ARBA00023180"/>
    </source>
</evidence>
<feature type="transmembrane region" description="Helical" evidence="10">
    <location>
        <begin position="475"/>
        <end position="494"/>
    </location>
</feature>
<keyword evidence="5 10" id="KW-0472">Membrane</keyword>
<dbReference type="Proteomes" id="UP000000689">
    <property type="component" value="Chromosome 3"/>
</dbReference>
<dbReference type="HOGENOM" id="CLU_033723_0_0_1"/>
<feature type="signal peptide" evidence="11">
    <location>
        <begin position="1"/>
        <end position="23"/>
    </location>
</feature>
<dbReference type="STRING" id="1071378.G0W870"/>
<keyword evidence="3 11" id="KW-0732">Signal</keyword>
<organism evidence="13 14">
    <name type="scientific">Naumovozyma dairenensis (strain ATCC 10597 / BCRC 20456 / CBS 421 / NBRC 0211 / NRRL Y-12639)</name>
    <name type="common">Saccharomyces dairenensis</name>
    <dbReference type="NCBI Taxonomy" id="1071378"/>
    <lineage>
        <taxon>Eukaryota</taxon>
        <taxon>Fungi</taxon>
        <taxon>Dikarya</taxon>
        <taxon>Ascomycota</taxon>
        <taxon>Saccharomycotina</taxon>
        <taxon>Saccharomycetes</taxon>
        <taxon>Saccharomycetales</taxon>
        <taxon>Saccharomycetaceae</taxon>
        <taxon>Naumovozyma</taxon>
    </lineage>
</organism>
<feature type="domain" description="MTC6 partial TIM-barrel" evidence="12">
    <location>
        <begin position="30"/>
        <end position="318"/>
    </location>
</feature>
<comment type="similarity">
    <text evidence="8">Belongs to the MTC6 family.</text>
</comment>
<dbReference type="OrthoDB" id="5573651at2759"/>